<evidence type="ECO:0000256" key="1">
    <source>
        <dbReference type="SAM" id="MobiDB-lite"/>
    </source>
</evidence>
<gene>
    <name evidence="2" type="ORF">GCM10010517_70040</name>
</gene>
<dbReference type="Proteomes" id="UP001500831">
    <property type="component" value="Unassembled WGS sequence"/>
</dbReference>
<evidence type="ECO:0000313" key="2">
    <source>
        <dbReference type="EMBL" id="GAA2904022.1"/>
    </source>
</evidence>
<sequence length="104" mass="11001">MNPVRDVPYALGAIPAGGGAVPAAMDSAAERRPANPGEWSFLSASRGTDRPRPRGRAAVPAQAEPRGADWSLHRRRDGRGRPEGQVPPPRPGANRPAGETHKAR</sequence>
<evidence type="ECO:0000313" key="3">
    <source>
        <dbReference type="Proteomes" id="UP001500831"/>
    </source>
</evidence>
<name>A0ABP6IQB4_9ACTN</name>
<reference evidence="3" key="1">
    <citation type="journal article" date="2019" name="Int. J. Syst. Evol. Microbiol.">
        <title>The Global Catalogue of Microorganisms (GCM) 10K type strain sequencing project: providing services to taxonomists for standard genome sequencing and annotation.</title>
        <authorList>
            <consortium name="The Broad Institute Genomics Platform"/>
            <consortium name="The Broad Institute Genome Sequencing Center for Infectious Disease"/>
            <person name="Wu L."/>
            <person name="Ma J."/>
        </authorList>
    </citation>
    <scope>NUCLEOTIDE SEQUENCE [LARGE SCALE GENOMIC DNA]</scope>
    <source>
        <strain evidence="3">JCM 6242</strain>
    </source>
</reference>
<protein>
    <submittedName>
        <fullName evidence="2">Uncharacterized protein</fullName>
    </submittedName>
</protein>
<proteinExistence type="predicted"/>
<comment type="caution">
    <text evidence="2">The sequence shown here is derived from an EMBL/GenBank/DDBJ whole genome shotgun (WGS) entry which is preliminary data.</text>
</comment>
<accession>A0ABP6IQB4</accession>
<dbReference type="EMBL" id="BAAAVI010000078">
    <property type="protein sequence ID" value="GAA2904022.1"/>
    <property type="molecule type" value="Genomic_DNA"/>
</dbReference>
<feature type="region of interest" description="Disordered" evidence="1">
    <location>
        <begin position="15"/>
        <end position="104"/>
    </location>
</feature>
<keyword evidence="3" id="KW-1185">Reference proteome</keyword>
<organism evidence="2 3">
    <name type="scientific">Streptosporangium fragile</name>
    <dbReference type="NCBI Taxonomy" id="46186"/>
    <lineage>
        <taxon>Bacteria</taxon>
        <taxon>Bacillati</taxon>
        <taxon>Actinomycetota</taxon>
        <taxon>Actinomycetes</taxon>
        <taxon>Streptosporangiales</taxon>
        <taxon>Streptosporangiaceae</taxon>
        <taxon>Streptosporangium</taxon>
    </lineage>
</organism>